<dbReference type="GO" id="GO:0035974">
    <property type="term" value="C:meiotic spindle pole body"/>
    <property type="evidence" value="ECO:0007669"/>
    <property type="project" value="TreeGrafter"/>
</dbReference>
<keyword evidence="8" id="KW-0505">Motor protein</keyword>
<dbReference type="GO" id="GO:0007018">
    <property type="term" value="P:microtubule-based movement"/>
    <property type="evidence" value="ECO:0007669"/>
    <property type="project" value="InterPro"/>
</dbReference>
<evidence type="ECO:0000256" key="4">
    <source>
        <dbReference type="ARBA" id="ARBA00022701"/>
    </source>
</evidence>
<dbReference type="GO" id="GO:0005874">
    <property type="term" value="C:microtubule"/>
    <property type="evidence" value="ECO:0007669"/>
    <property type="project" value="UniProtKB-KW"/>
</dbReference>
<name>A0A1E4TYW4_PACTA</name>
<protein>
    <recommendedName>
        <fullName evidence="12">Dynein light intermediate chain</fullName>
    </recommendedName>
</protein>
<gene>
    <name evidence="10" type="ORF">PACTADRAFT_48730</name>
</gene>
<proteinExistence type="predicted"/>
<dbReference type="PANTHER" id="PTHR12688:SF0">
    <property type="entry name" value="DYNEIN LIGHT INTERMEDIATE CHAIN"/>
    <property type="match status" value="1"/>
</dbReference>
<keyword evidence="6" id="KW-0067">ATP-binding</keyword>
<comment type="subcellular location">
    <subcellularLocation>
        <location evidence="1">Cytoplasm</location>
        <location evidence="1">Cytoskeleton</location>
    </subcellularLocation>
</comment>
<dbReference type="STRING" id="669874.A0A1E4TYW4"/>
<evidence type="ECO:0000256" key="7">
    <source>
        <dbReference type="ARBA" id="ARBA00023017"/>
    </source>
</evidence>
<keyword evidence="4" id="KW-0493">Microtubule</keyword>
<dbReference type="Proteomes" id="UP000094236">
    <property type="component" value="Unassembled WGS sequence"/>
</dbReference>
<evidence type="ECO:0000256" key="2">
    <source>
        <dbReference type="ARBA" id="ARBA00022448"/>
    </source>
</evidence>
<organism evidence="10 11">
    <name type="scientific">Pachysolen tannophilus NRRL Y-2460</name>
    <dbReference type="NCBI Taxonomy" id="669874"/>
    <lineage>
        <taxon>Eukaryota</taxon>
        <taxon>Fungi</taxon>
        <taxon>Dikarya</taxon>
        <taxon>Ascomycota</taxon>
        <taxon>Saccharomycotina</taxon>
        <taxon>Pichiomycetes</taxon>
        <taxon>Pachysolenaceae</taxon>
        <taxon>Pachysolen</taxon>
    </lineage>
</organism>
<evidence type="ECO:0000256" key="9">
    <source>
        <dbReference type="ARBA" id="ARBA00023212"/>
    </source>
</evidence>
<evidence type="ECO:0000256" key="3">
    <source>
        <dbReference type="ARBA" id="ARBA00022490"/>
    </source>
</evidence>
<reference evidence="11" key="1">
    <citation type="submission" date="2016-05" db="EMBL/GenBank/DDBJ databases">
        <title>Comparative genomics of biotechnologically important yeasts.</title>
        <authorList>
            <consortium name="DOE Joint Genome Institute"/>
            <person name="Riley R."/>
            <person name="Haridas S."/>
            <person name="Wolfe K.H."/>
            <person name="Lopes M.R."/>
            <person name="Hittinger C.T."/>
            <person name="Goker M."/>
            <person name="Salamov A."/>
            <person name="Wisecaver J."/>
            <person name="Long T.M."/>
            <person name="Aerts A.L."/>
            <person name="Barry K."/>
            <person name="Choi C."/>
            <person name="Clum A."/>
            <person name="Coughlan A.Y."/>
            <person name="Deshpande S."/>
            <person name="Douglass A.P."/>
            <person name="Hanson S.J."/>
            <person name="Klenk H.-P."/>
            <person name="Labutti K."/>
            <person name="Lapidus A."/>
            <person name="Lindquist E."/>
            <person name="Lipzen A."/>
            <person name="Meier-Kolthoff J.P."/>
            <person name="Ohm R.A."/>
            <person name="Otillar R.P."/>
            <person name="Pangilinan J."/>
            <person name="Peng Y."/>
            <person name="Rokas A."/>
            <person name="Rosa C.A."/>
            <person name="Scheuner C."/>
            <person name="Sibirny A.A."/>
            <person name="Slot J.C."/>
            <person name="Stielow J.B."/>
            <person name="Sun H."/>
            <person name="Kurtzman C.P."/>
            <person name="Blackwell M."/>
            <person name="Grigoriev I.V."/>
            <person name="Jeffries T.W."/>
        </authorList>
    </citation>
    <scope>NUCLEOTIDE SEQUENCE [LARGE SCALE GENOMIC DNA]</scope>
    <source>
        <strain evidence="11">NRRL Y-2460</strain>
    </source>
</reference>
<dbReference type="Pfam" id="PF05783">
    <property type="entry name" value="DLIC"/>
    <property type="match status" value="1"/>
</dbReference>
<dbReference type="GO" id="GO:0005524">
    <property type="term" value="F:ATP binding"/>
    <property type="evidence" value="ECO:0007669"/>
    <property type="project" value="UniProtKB-KW"/>
</dbReference>
<evidence type="ECO:0000313" key="11">
    <source>
        <dbReference type="Proteomes" id="UP000094236"/>
    </source>
</evidence>
<keyword evidence="7" id="KW-0243">Dynein</keyword>
<dbReference type="InterPro" id="IPR022780">
    <property type="entry name" value="Dynein_light_int_chain"/>
</dbReference>
<evidence type="ECO:0000256" key="5">
    <source>
        <dbReference type="ARBA" id="ARBA00022741"/>
    </source>
</evidence>
<evidence type="ECO:0000256" key="8">
    <source>
        <dbReference type="ARBA" id="ARBA00023175"/>
    </source>
</evidence>
<dbReference type="OrthoDB" id="27603at2759"/>
<keyword evidence="3" id="KW-0963">Cytoplasm</keyword>
<evidence type="ECO:0000256" key="1">
    <source>
        <dbReference type="ARBA" id="ARBA00004245"/>
    </source>
</evidence>
<evidence type="ECO:0000313" key="10">
    <source>
        <dbReference type="EMBL" id="ODV96940.1"/>
    </source>
</evidence>
<dbReference type="PANTHER" id="PTHR12688">
    <property type="entry name" value="DYNEIN LIGHT INTERMEDIATE CHAIN"/>
    <property type="match status" value="1"/>
</dbReference>
<accession>A0A1E4TYW4</accession>
<dbReference type="GO" id="GO:0045504">
    <property type="term" value="F:dynein heavy chain binding"/>
    <property type="evidence" value="ECO:0007669"/>
    <property type="project" value="TreeGrafter"/>
</dbReference>
<evidence type="ECO:0008006" key="12">
    <source>
        <dbReference type="Google" id="ProtNLM"/>
    </source>
</evidence>
<sequence>MTVLEVESTIDEKSQNTGIWDRLLKTFKTDSHYGVSSFSKKKALLIVGGTSDQQKIIIDKLRSSSNKNSLFSSNKSKNNSAEIANEFSLGYTYMQYYLKLNEDRRQEEIIGGDDLMYNVLDIYTLCSTEGLYGEKEFDFEHYFNLLQIFKEKEFEDLLVLQLFSLDGYNEKNFDVQQIVNRIIPWCKLLNDAFSKQMKNDIVKKWFYESLLEYYPNPTSAILNNESNIQIEDQTKGECDFPIGCNYLLMVTGTEFLDTSMNPLLSQLEIDKLQQILRMIVLKVGGSFCYLPNFTKDEMIFPIIKLLNKLLINNSNGKFKSKTKIEPIINNFLNILIPRGWDTWGKIKTLNENIDLDFWNEEFEKLIQKTQETEIDEKKKNIVSTGNEDLINDKYQNFLLSQYKKQLEQDQKLAIEKSKGISRQNNNIENVKSILDNENVTETQSSLQNFRNQFLSGSNFDDDDEDDEFARLKTSGNESVTSTYSQPDILNEFLSDILRKKKGI</sequence>
<dbReference type="AlphaFoldDB" id="A0A1E4TYW4"/>
<dbReference type="EMBL" id="KV454012">
    <property type="protein sequence ID" value="ODV96940.1"/>
    <property type="molecule type" value="Genomic_DNA"/>
</dbReference>
<keyword evidence="5" id="KW-0547">Nucleotide-binding</keyword>
<dbReference type="GO" id="GO:0005868">
    <property type="term" value="C:cytoplasmic dynein complex"/>
    <property type="evidence" value="ECO:0007669"/>
    <property type="project" value="InterPro"/>
</dbReference>
<keyword evidence="9" id="KW-0206">Cytoskeleton</keyword>
<dbReference type="InterPro" id="IPR008467">
    <property type="entry name" value="Dynein1_light_intermed_chain"/>
</dbReference>
<keyword evidence="2" id="KW-0813">Transport</keyword>
<evidence type="ECO:0000256" key="6">
    <source>
        <dbReference type="ARBA" id="ARBA00022840"/>
    </source>
</evidence>
<dbReference type="GO" id="GO:0000226">
    <property type="term" value="P:microtubule cytoskeleton organization"/>
    <property type="evidence" value="ECO:0007669"/>
    <property type="project" value="TreeGrafter"/>
</dbReference>
<keyword evidence="11" id="KW-1185">Reference proteome</keyword>